<keyword evidence="1" id="KW-0812">Transmembrane</keyword>
<proteinExistence type="predicted"/>
<keyword evidence="3" id="KW-1185">Reference proteome</keyword>
<keyword evidence="1" id="KW-1133">Transmembrane helix</keyword>
<dbReference type="EMBL" id="JAKGAQ010000001">
    <property type="protein sequence ID" value="MCF2870540.1"/>
    <property type="molecule type" value="Genomic_DNA"/>
</dbReference>
<feature type="transmembrane region" description="Helical" evidence="1">
    <location>
        <begin position="35"/>
        <end position="52"/>
    </location>
</feature>
<name>A0ABS9CVX4_9RHOB</name>
<dbReference type="Proteomes" id="UP001200557">
    <property type="component" value="Unassembled WGS sequence"/>
</dbReference>
<feature type="transmembrane region" description="Helical" evidence="1">
    <location>
        <begin position="9"/>
        <end position="29"/>
    </location>
</feature>
<dbReference type="RefSeq" id="WP_235224641.1">
    <property type="nucleotide sequence ID" value="NZ_JAKGAQ010000001.1"/>
</dbReference>
<sequence length="91" mass="9595">MNVRREDKIGIGCAFAGAALGAFVAAPMFGGTPAVFTAIGVGLGWSLSKVIIGHLDHAEKSKSEDDARTDKAKNDAEFARALFGDDELDRK</sequence>
<comment type="caution">
    <text evidence="2">The sequence shown here is derived from an EMBL/GenBank/DDBJ whole genome shotgun (WGS) entry which is preliminary data.</text>
</comment>
<evidence type="ECO:0000256" key="1">
    <source>
        <dbReference type="SAM" id="Phobius"/>
    </source>
</evidence>
<accession>A0ABS9CVX4</accession>
<gene>
    <name evidence="2" type="ORF">L0664_05625</name>
</gene>
<evidence type="ECO:0000313" key="2">
    <source>
        <dbReference type="EMBL" id="MCF2870540.1"/>
    </source>
</evidence>
<keyword evidence="1" id="KW-0472">Membrane</keyword>
<organism evidence="2 3">
    <name type="scientific">Octadecabacter dasysiphoniae</name>
    <dbReference type="NCBI Taxonomy" id="2909341"/>
    <lineage>
        <taxon>Bacteria</taxon>
        <taxon>Pseudomonadati</taxon>
        <taxon>Pseudomonadota</taxon>
        <taxon>Alphaproteobacteria</taxon>
        <taxon>Rhodobacterales</taxon>
        <taxon>Roseobacteraceae</taxon>
        <taxon>Octadecabacter</taxon>
    </lineage>
</organism>
<reference evidence="2 3" key="1">
    <citation type="submission" date="2022-01" db="EMBL/GenBank/DDBJ databases">
        <title>Octadecabacter sp. nov., isolated from a marine alga.</title>
        <authorList>
            <person name="Jin M.S."/>
            <person name="Kim H.M."/>
            <person name="Han D.M."/>
            <person name="Jung J.J."/>
            <person name="Jeon C.O."/>
        </authorList>
    </citation>
    <scope>NUCLEOTIDE SEQUENCE [LARGE SCALE GENOMIC DNA]</scope>
    <source>
        <strain evidence="2 3">G9-8</strain>
    </source>
</reference>
<protein>
    <submittedName>
        <fullName evidence="2">Uncharacterized protein</fullName>
    </submittedName>
</protein>
<evidence type="ECO:0000313" key="3">
    <source>
        <dbReference type="Proteomes" id="UP001200557"/>
    </source>
</evidence>